<dbReference type="GO" id="GO:0005829">
    <property type="term" value="C:cytosol"/>
    <property type="evidence" value="ECO:0007669"/>
    <property type="project" value="TreeGrafter"/>
</dbReference>
<evidence type="ECO:0000256" key="2">
    <source>
        <dbReference type="ARBA" id="ARBA00022935"/>
    </source>
</evidence>
<dbReference type="EMBL" id="VSSQ01003464">
    <property type="protein sequence ID" value="MPM20817.1"/>
    <property type="molecule type" value="Genomic_DNA"/>
</dbReference>
<dbReference type="SUPFAM" id="SSF53743">
    <property type="entry name" value="FucI/AraA N-terminal and middle domains"/>
    <property type="match status" value="1"/>
</dbReference>
<reference evidence="8" key="1">
    <citation type="submission" date="2019-08" db="EMBL/GenBank/DDBJ databases">
        <authorList>
            <person name="Kucharzyk K."/>
            <person name="Murdoch R.W."/>
            <person name="Higgins S."/>
            <person name="Loffler F."/>
        </authorList>
    </citation>
    <scope>NUCLEOTIDE SEQUENCE</scope>
</reference>
<dbReference type="PANTHER" id="PTHR38464">
    <property type="entry name" value="L-ARABINOSE ISOMERASE"/>
    <property type="match status" value="1"/>
</dbReference>
<evidence type="ECO:0000259" key="6">
    <source>
        <dbReference type="Pfam" id="PF11762"/>
    </source>
</evidence>
<comment type="caution">
    <text evidence="8">The sequence shown here is derived from an EMBL/GenBank/DDBJ whole genome shotgun (WGS) entry which is preliminary data.</text>
</comment>
<organism evidence="8">
    <name type="scientific">bioreactor metagenome</name>
    <dbReference type="NCBI Taxonomy" id="1076179"/>
    <lineage>
        <taxon>unclassified sequences</taxon>
        <taxon>metagenomes</taxon>
        <taxon>ecological metagenomes</taxon>
    </lineage>
</organism>
<dbReference type="InterPro" id="IPR055390">
    <property type="entry name" value="AraA_central"/>
</dbReference>
<dbReference type="EC" id="5.3.1.4" evidence="8"/>
<evidence type="ECO:0000259" key="7">
    <source>
        <dbReference type="Pfam" id="PF24856"/>
    </source>
</evidence>
<dbReference type="Pfam" id="PF24856">
    <property type="entry name" value="AraA_central"/>
    <property type="match status" value="1"/>
</dbReference>
<evidence type="ECO:0000256" key="3">
    <source>
        <dbReference type="ARBA" id="ARBA00023211"/>
    </source>
</evidence>
<protein>
    <submittedName>
        <fullName evidence="8">L-arabinose isomerase</fullName>
        <ecNumber evidence="8">5.3.1.4</ecNumber>
    </submittedName>
</protein>
<dbReference type="Pfam" id="PF11762">
    <property type="entry name" value="Arabinose_Iso_C"/>
    <property type="match status" value="1"/>
</dbReference>
<dbReference type="InterPro" id="IPR024664">
    <property type="entry name" value="Ara_Isoase_C"/>
</dbReference>
<evidence type="ECO:0000256" key="1">
    <source>
        <dbReference type="ARBA" id="ARBA00022723"/>
    </source>
</evidence>
<proteinExistence type="predicted"/>
<keyword evidence="4 8" id="KW-0413">Isomerase</keyword>
<dbReference type="GO" id="GO:0046872">
    <property type="term" value="F:metal ion binding"/>
    <property type="evidence" value="ECO:0007669"/>
    <property type="project" value="UniProtKB-KW"/>
</dbReference>
<dbReference type="GO" id="GO:0008733">
    <property type="term" value="F:L-arabinose isomerase activity"/>
    <property type="evidence" value="ECO:0007669"/>
    <property type="project" value="UniProtKB-EC"/>
</dbReference>
<keyword evidence="3" id="KW-0464">Manganese</keyword>
<name>A0A644XY48_9ZZZZ</name>
<gene>
    <name evidence="8" type="primary">araA_7</name>
    <name evidence="8" type="ORF">SDC9_67253</name>
</gene>
<accession>A0A644XY48</accession>
<sequence length="302" mass="33849">MTYKKLRGMKVGVLSRMSGMGDILIDDMAYYRNIGVEICNDTVGSVYTRMQDVTKAEIDAQIEKDRATFVMDPKLSYESHAEAVKMYLGFKRWLDDKGFGAFTAQFDIFGDDKRFKQLPLYAASQLMADGYGYAAEGDFVCASMVAATHLLGEGGGNFTEMYMMDFEKDAICFCHAGEGNWATHRKDMRPRLIDRYLGEGGLDNPPTIMFTPEVGRSTLTSLAPMSGERFKLVTAVGDILPKSDLIGCEMPYIFWRPDSGVTNCVENWLRAGGTHHEVISLGDVADRWKMLCDLWKVEFVKA</sequence>
<evidence type="ECO:0000256" key="4">
    <source>
        <dbReference type="ARBA" id="ARBA00023235"/>
    </source>
</evidence>
<keyword evidence="5" id="KW-0119">Carbohydrate metabolism</keyword>
<dbReference type="InterPro" id="IPR003762">
    <property type="entry name" value="Lara_isomerase"/>
</dbReference>
<dbReference type="SUPFAM" id="SSF50443">
    <property type="entry name" value="FucI/AraA C-terminal domain-like"/>
    <property type="match status" value="1"/>
</dbReference>
<keyword evidence="2" id="KW-0054">Arabinose catabolism</keyword>
<dbReference type="PANTHER" id="PTHR38464:SF1">
    <property type="entry name" value="L-ARABINOSE ISOMERASE"/>
    <property type="match status" value="1"/>
</dbReference>
<dbReference type="InterPro" id="IPR004216">
    <property type="entry name" value="Fuc/Ara_isomerase_C"/>
</dbReference>
<dbReference type="GO" id="GO:0019569">
    <property type="term" value="P:L-arabinose catabolic process to D-xylulose 5-phosphate"/>
    <property type="evidence" value="ECO:0007669"/>
    <property type="project" value="TreeGrafter"/>
</dbReference>
<keyword evidence="1" id="KW-0479">Metal-binding</keyword>
<evidence type="ECO:0000256" key="5">
    <source>
        <dbReference type="ARBA" id="ARBA00023277"/>
    </source>
</evidence>
<feature type="domain" description="L-arabinose isomerase C-terminal" evidence="6">
    <location>
        <begin position="156"/>
        <end position="298"/>
    </location>
</feature>
<evidence type="ECO:0000313" key="8">
    <source>
        <dbReference type="EMBL" id="MPM20817.1"/>
    </source>
</evidence>
<dbReference type="AlphaFoldDB" id="A0A644XY48"/>
<dbReference type="InterPro" id="IPR009015">
    <property type="entry name" value="Fucose_isomerase_N/cen_sf"/>
</dbReference>
<feature type="domain" description="L-arabinose isomerase central" evidence="7">
    <location>
        <begin position="33"/>
        <end position="154"/>
    </location>
</feature>